<dbReference type="KEGG" id="xor:XOC_2084"/>
<name>G7TCQ2_XANOB</name>
<protein>
    <submittedName>
        <fullName evidence="1">Uncharacterized protein</fullName>
    </submittedName>
</protein>
<dbReference type="Proteomes" id="UP000008851">
    <property type="component" value="Chromosome"/>
</dbReference>
<evidence type="ECO:0000313" key="2">
    <source>
        <dbReference type="Proteomes" id="UP000008851"/>
    </source>
</evidence>
<organism evidence="1 2">
    <name type="scientific">Xanthomonas oryzae pv. oryzicola (strain BLS256)</name>
    <dbReference type="NCBI Taxonomy" id="383407"/>
    <lineage>
        <taxon>Bacteria</taxon>
        <taxon>Pseudomonadati</taxon>
        <taxon>Pseudomonadota</taxon>
        <taxon>Gammaproteobacteria</taxon>
        <taxon>Lysobacterales</taxon>
        <taxon>Lysobacteraceae</taxon>
        <taxon>Xanthomonas</taxon>
    </lineage>
</organism>
<accession>G7TCQ2</accession>
<reference evidence="1 2" key="1">
    <citation type="journal article" date="2011" name="J. Bacteriol.">
        <title>Two new complete genome sequences offer insight into host and tissue specificity of plant pathogenic Xanthomonas spp.</title>
        <authorList>
            <person name="Bogdanove A.J."/>
            <person name="Koebnik R."/>
            <person name="Lu H."/>
            <person name="Furutani A."/>
            <person name="Angiuoli S.V."/>
            <person name="Patil P.B."/>
            <person name="Van Sluys M.A."/>
            <person name="Ryan R.P."/>
            <person name="Meyer D.F."/>
            <person name="Han S.W."/>
            <person name="Aparna G."/>
            <person name="Rajaram M."/>
            <person name="Delcher A.L."/>
            <person name="Phillippy A.M."/>
            <person name="Puiu D."/>
            <person name="Schatz M.C."/>
            <person name="Shumway M."/>
            <person name="Sommer D.D."/>
            <person name="Trapnell C."/>
            <person name="Benahmed F."/>
            <person name="Dimitrov G."/>
            <person name="Madupu R."/>
            <person name="Radune D."/>
            <person name="Sullivan S."/>
            <person name="Jha G."/>
            <person name="Ishihara H."/>
            <person name="Lee S.W."/>
            <person name="Pandey A."/>
            <person name="Sharma V."/>
            <person name="Sriariyanun M."/>
            <person name="Szurek B."/>
            <person name="Vera-Cruz C.M."/>
            <person name="Dorman K.S."/>
            <person name="Ronald P.C."/>
            <person name="Verdier V."/>
            <person name="Dow J.M."/>
            <person name="Sonti R.V."/>
            <person name="Tsuge S."/>
            <person name="Brendel V.P."/>
            <person name="Rabinowicz P.D."/>
            <person name="Leach J.E."/>
            <person name="White F.F."/>
            <person name="Salzberg S.L."/>
        </authorList>
    </citation>
    <scope>NUCLEOTIDE SEQUENCE [LARGE SCALE GENOMIC DNA]</scope>
    <source>
        <strain evidence="1 2">BLS256</strain>
    </source>
</reference>
<proteinExistence type="predicted"/>
<evidence type="ECO:0000313" key="1">
    <source>
        <dbReference type="EMBL" id="AEQ96231.1"/>
    </source>
</evidence>
<dbReference type="EMBL" id="CP003057">
    <property type="protein sequence ID" value="AEQ96231.1"/>
    <property type="molecule type" value="Genomic_DNA"/>
</dbReference>
<dbReference type="HOGENOM" id="CLU_3174804_0_0_6"/>
<gene>
    <name evidence="1" type="ORF">XOC_2084</name>
</gene>
<dbReference type="AlphaFoldDB" id="G7TCQ2"/>
<sequence length="47" mass="5082">MRVARVAARVGACVALISDWFPSRFGERLAEESDTEPSAASLSERSV</sequence>